<protein>
    <submittedName>
        <fullName evidence="3">CUB domain-containing protein</fullName>
    </submittedName>
</protein>
<dbReference type="WBParaSite" id="BPAG_0000822301-mRNA-1">
    <property type="protein sequence ID" value="BPAG_0000822301-mRNA-1"/>
    <property type="gene ID" value="BPAG_0000822301"/>
</dbReference>
<keyword evidence="2" id="KW-1185">Reference proteome</keyword>
<dbReference type="AlphaFoldDB" id="A0A0N4TIY4"/>
<dbReference type="EMBL" id="UZAD01013131">
    <property type="protein sequence ID" value="VDN89371.1"/>
    <property type="molecule type" value="Genomic_DNA"/>
</dbReference>
<reference evidence="3" key="1">
    <citation type="submission" date="2017-02" db="UniProtKB">
        <authorList>
            <consortium name="WormBaseParasite"/>
        </authorList>
    </citation>
    <scope>IDENTIFICATION</scope>
</reference>
<reference evidence="1 2" key="2">
    <citation type="submission" date="2018-11" db="EMBL/GenBank/DDBJ databases">
        <authorList>
            <consortium name="Pathogen Informatics"/>
        </authorList>
    </citation>
    <scope>NUCLEOTIDE SEQUENCE [LARGE SCALE GENOMIC DNA]</scope>
</reference>
<name>A0A0N4TIY4_BRUPA</name>
<organism evidence="3">
    <name type="scientific">Brugia pahangi</name>
    <name type="common">Filarial nematode worm</name>
    <dbReference type="NCBI Taxonomy" id="6280"/>
    <lineage>
        <taxon>Eukaryota</taxon>
        <taxon>Metazoa</taxon>
        <taxon>Ecdysozoa</taxon>
        <taxon>Nematoda</taxon>
        <taxon>Chromadorea</taxon>
        <taxon>Rhabditida</taxon>
        <taxon>Spirurina</taxon>
        <taxon>Spiruromorpha</taxon>
        <taxon>Filarioidea</taxon>
        <taxon>Onchocercidae</taxon>
        <taxon>Brugia</taxon>
    </lineage>
</organism>
<evidence type="ECO:0000313" key="2">
    <source>
        <dbReference type="Proteomes" id="UP000278627"/>
    </source>
</evidence>
<proteinExistence type="predicted"/>
<accession>A0A0N4TIY4</accession>
<gene>
    <name evidence="1" type="ORF">BPAG_LOCUS8185</name>
</gene>
<sequence>MISFDRKQSYYSRKGGADVLWSLFNGNANSKDLSLPPCTARALNIYVDIDMLSKAKTSKRSINRTKCSLMDKAIYFQR</sequence>
<evidence type="ECO:0000313" key="3">
    <source>
        <dbReference type="WBParaSite" id="BPAG_0000822301-mRNA-1"/>
    </source>
</evidence>
<dbReference type="Proteomes" id="UP000278627">
    <property type="component" value="Unassembled WGS sequence"/>
</dbReference>
<evidence type="ECO:0000313" key="1">
    <source>
        <dbReference type="EMBL" id="VDN89371.1"/>
    </source>
</evidence>